<sequence>MGKRAYPTTVKDFESLRDRFVAWLEARGSQIHATTNDYELIRFTTFRGMGVIYRNKKDWVSSASNGAAQALSAFLDGSEWRAQTKPSRGNRKRHGLIMSLIERDGETCAFCGGGLTVETATIEHFVPITQGGPNKLSNMMLAHEACNQKAGHLDVRAKLELAISMRKAQ</sequence>
<proteinExistence type="predicted"/>
<feature type="domain" description="HNH nuclease" evidence="1">
    <location>
        <begin position="96"/>
        <end position="148"/>
    </location>
</feature>
<dbReference type="GO" id="GO:0003676">
    <property type="term" value="F:nucleic acid binding"/>
    <property type="evidence" value="ECO:0007669"/>
    <property type="project" value="InterPro"/>
</dbReference>
<dbReference type="SMART" id="SM00507">
    <property type="entry name" value="HNHc"/>
    <property type="match status" value="1"/>
</dbReference>
<dbReference type="GO" id="GO:0008270">
    <property type="term" value="F:zinc ion binding"/>
    <property type="evidence" value="ECO:0007669"/>
    <property type="project" value="InterPro"/>
</dbReference>
<evidence type="ECO:0000313" key="2">
    <source>
        <dbReference type="EMBL" id="OAZ08081.1"/>
    </source>
</evidence>
<dbReference type="InterPro" id="IPR002711">
    <property type="entry name" value="HNH"/>
</dbReference>
<gene>
    <name evidence="2" type="ORF">TH4_18705</name>
</gene>
<dbReference type="Gene3D" id="1.10.30.50">
    <property type="match status" value="1"/>
</dbReference>
<dbReference type="InterPro" id="IPR003615">
    <property type="entry name" value="HNH_nuc"/>
</dbReference>
<dbReference type="CDD" id="cd00085">
    <property type="entry name" value="HNHc"/>
    <property type="match status" value="1"/>
</dbReference>
<organism evidence="2 3">
    <name type="scientific">Thalassospira tepidiphila MCCC 1A03514</name>
    <dbReference type="NCBI Taxonomy" id="1177930"/>
    <lineage>
        <taxon>Bacteria</taxon>
        <taxon>Pseudomonadati</taxon>
        <taxon>Pseudomonadota</taxon>
        <taxon>Alphaproteobacteria</taxon>
        <taxon>Rhodospirillales</taxon>
        <taxon>Thalassospiraceae</taxon>
        <taxon>Thalassospira</taxon>
    </lineage>
</organism>
<accession>A0A853KW51</accession>
<dbReference type="GO" id="GO:0004519">
    <property type="term" value="F:endonuclease activity"/>
    <property type="evidence" value="ECO:0007669"/>
    <property type="project" value="InterPro"/>
</dbReference>
<evidence type="ECO:0000313" key="3">
    <source>
        <dbReference type="Proteomes" id="UP000094009"/>
    </source>
</evidence>
<protein>
    <recommendedName>
        <fullName evidence="1">HNH nuclease domain-containing protein</fullName>
    </recommendedName>
</protein>
<dbReference type="Proteomes" id="UP000094009">
    <property type="component" value="Unassembled WGS sequence"/>
</dbReference>
<dbReference type="AlphaFoldDB" id="A0A853KW51"/>
<dbReference type="RefSeq" id="WP_064782243.1">
    <property type="nucleotide sequence ID" value="NZ_JPVZ01000011.1"/>
</dbReference>
<dbReference type="EMBL" id="JPVZ01000011">
    <property type="protein sequence ID" value="OAZ08081.1"/>
    <property type="molecule type" value="Genomic_DNA"/>
</dbReference>
<dbReference type="Pfam" id="PF01844">
    <property type="entry name" value="HNH"/>
    <property type="match status" value="1"/>
</dbReference>
<name>A0A853KW51_9PROT</name>
<comment type="caution">
    <text evidence="2">The sequence shown here is derived from an EMBL/GenBank/DDBJ whole genome shotgun (WGS) entry which is preliminary data.</text>
</comment>
<evidence type="ECO:0000259" key="1">
    <source>
        <dbReference type="SMART" id="SM00507"/>
    </source>
</evidence>
<reference evidence="2 3" key="1">
    <citation type="submission" date="2014-07" db="EMBL/GenBank/DDBJ databases">
        <title>Draft genome sequence of Thalassospira tepidiphila 1-1B.</title>
        <authorList>
            <person name="Lai Q."/>
            <person name="Shao Z."/>
        </authorList>
    </citation>
    <scope>NUCLEOTIDE SEQUENCE [LARGE SCALE GENOMIC DNA]</scope>
    <source>
        <strain evidence="2 3">MCCC 1A03514</strain>
    </source>
</reference>